<dbReference type="EMBL" id="FMSH01000004">
    <property type="protein sequence ID" value="SCU73308.1"/>
    <property type="molecule type" value="Genomic_DNA"/>
</dbReference>
<dbReference type="AlphaFoldDB" id="A0A1K0J5X1"/>
<gene>
    <name evidence="1" type="ORF">CNECB9_1010006</name>
</gene>
<accession>A0A1K0J5X1</accession>
<organism evidence="1">
    <name type="scientific">Cupriavidus necator</name>
    <name type="common">Alcaligenes eutrophus</name>
    <name type="synonym">Ralstonia eutropha</name>
    <dbReference type="NCBI Taxonomy" id="106590"/>
    <lineage>
        <taxon>Bacteria</taxon>
        <taxon>Pseudomonadati</taxon>
        <taxon>Pseudomonadota</taxon>
        <taxon>Betaproteobacteria</taxon>
        <taxon>Burkholderiales</taxon>
        <taxon>Burkholderiaceae</taxon>
        <taxon>Cupriavidus</taxon>
    </lineage>
</organism>
<name>A0A1K0J5X1_CUPNE</name>
<proteinExistence type="predicted"/>
<reference evidence="1" key="1">
    <citation type="submission" date="2016-09" db="EMBL/GenBank/DDBJ databases">
        <authorList>
            <person name="Capua I."/>
            <person name="De Benedictis P."/>
            <person name="Joannis T."/>
            <person name="Lombin L.H."/>
            <person name="Cattoli G."/>
        </authorList>
    </citation>
    <scope>NUCLEOTIDE SEQUENCE</scope>
    <source>
        <strain evidence="1">B9</strain>
    </source>
</reference>
<evidence type="ECO:0000313" key="1">
    <source>
        <dbReference type="EMBL" id="SCU73308.1"/>
    </source>
</evidence>
<sequence>MAEPEFNEVAGRIEGVSRCVLRLVETLAMTGVIDGPRFADGLRTAVRPNCSPAHLEVAARTLQELAASLDDARSWRQSRPEA</sequence>
<protein>
    <submittedName>
        <fullName evidence="1">Uncharacterized protein</fullName>
    </submittedName>
</protein>
<dbReference type="RefSeq" id="WP_340519423.1">
    <property type="nucleotide sequence ID" value="NZ_FMSH01000004.1"/>
</dbReference>